<evidence type="ECO:0000256" key="1">
    <source>
        <dbReference type="ARBA" id="ARBA00022441"/>
    </source>
</evidence>
<dbReference type="InterPro" id="IPR015915">
    <property type="entry name" value="Kelch-typ_b-propeller"/>
</dbReference>
<evidence type="ECO:0000313" key="4">
    <source>
        <dbReference type="Proteomes" id="UP001141327"/>
    </source>
</evidence>
<dbReference type="Gene3D" id="2.120.10.80">
    <property type="entry name" value="Kelch-type beta propeller"/>
    <property type="match status" value="2"/>
</dbReference>
<proteinExistence type="predicted"/>
<dbReference type="EMBL" id="JAPMOS010000446">
    <property type="protein sequence ID" value="KAJ4452583.1"/>
    <property type="molecule type" value="Genomic_DNA"/>
</dbReference>
<dbReference type="InterPro" id="IPR006652">
    <property type="entry name" value="Kelch_1"/>
</dbReference>
<gene>
    <name evidence="3" type="ORF">PAPYR_13209</name>
</gene>
<dbReference type="PANTHER" id="PTHR46093">
    <property type="entry name" value="ACYL-COA-BINDING DOMAIN-CONTAINING PROTEIN 5"/>
    <property type="match status" value="1"/>
</dbReference>
<keyword evidence="2" id="KW-0677">Repeat</keyword>
<keyword evidence="1" id="KW-0880">Kelch repeat</keyword>
<reference evidence="3" key="1">
    <citation type="journal article" date="2022" name="bioRxiv">
        <title>Genomics of Preaxostyla Flagellates Illuminates Evolutionary Transitions and the Path Towards Mitochondrial Loss.</title>
        <authorList>
            <person name="Novak L.V.F."/>
            <person name="Treitli S.C."/>
            <person name="Pyrih J."/>
            <person name="Halakuc P."/>
            <person name="Pipaliya S.V."/>
            <person name="Vacek V."/>
            <person name="Brzon O."/>
            <person name="Soukal P."/>
            <person name="Eme L."/>
            <person name="Dacks J.B."/>
            <person name="Karnkowska A."/>
            <person name="Elias M."/>
            <person name="Hampl V."/>
        </authorList>
    </citation>
    <scope>NUCLEOTIDE SEQUENCE</scope>
    <source>
        <strain evidence="3">RCP-MX</strain>
    </source>
</reference>
<keyword evidence="4" id="KW-1185">Reference proteome</keyword>
<dbReference type="Proteomes" id="UP001141327">
    <property type="component" value="Unassembled WGS sequence"/>
</dbReference>
<dbReference type="PANTHER" id="PTHR46093:SF18">
    <property type="entry name" value="FIBRONECTIN TYPE-III DOMAIN-CONTAINING PROTEIN"/>
    <property type="match status" value="1"/>
</dbReference>
<accession>A0ABQ8U449</accession>
<name>A0ABQ8U449_9EUKA</name>
<dbReference type="Pfam" id="PF01344">
    <property type="entry name" value="Kelch_1"/>
    <property type="match status" value="1"/>
</dbReference>
<dbReference type="SUPFAM" id="SSF117281">
    <property type="entry name" value="Kelch motif"/>
    <property type="match status" value="1"/>
</dbReference>
<dbReference type="SMART" id="SM00612">
    <property type="entry name" value="Kelch"/>
    <property type="match status" value="2"/>
</dbReference>
<protein>
    <submittedName>
        <fullName evidence="3">Kelch-type beta propeller</fullName>
    </submittedName>
</protein>
<sequence length="293" mass="32411">MEWIWKPLKAAVARNTHSGVFYKGKLYIFGGCGPQSAPGSLCEVDPETGNVRQVEGSIPDRYSHSATVLGDSIYIFGGKDFFKRLNELWEYSFVKRSWSEIRVGSPPSARTSHSVVAHNDCLYVFGGLFTAAGQPDRFYNDLYEFSPALRRWTLLRSTGLQPPPLAYHSAVVLKHRMLVFGGISGVAKSNALWSYSFESREWSLVNVTGPCPEPRFCHTAVVSENAMYVFGGNSEVGSMNDLWSFDGNQEQWRCLRTVGSPPDPSAPEDTMLVHGGIHGKGCLGDLYALRMGP</sequence>
<dbReference type="Pfam" id="PF24681">
    <property type="entry name" value="Kelch_KLHDC2_KLHL20_DRC7"/>
    <property type="match status" value="1"/>
</dbReference>
<organism evidence="3 4">
    <name type="scientific">Paratrimastix pyriformis</name>
    <dbReference type="NCBI Taxonomy" id="342808"/>
    <lineage>
        <taxon>Eukaryota</taxon>
        <taxon>Metamonada</taxon>
        <taxon>Preaxostyla</taxon>
        <taxon>Paratrimastigidae</taxon>
        <taxon>Paratrimastix</taxon>
    </lineage>
</organism>
<comment type="caution">
    <text evidence="3">The sequence shown here is derived from an EMBL/GenBank/DDBJ whole genome shotgun (WGS) entry which is preliminary data.</text>
</comment>
<evidence type="ECO:0000313" key="3">
    <source>
        <dbReference type="EMBL" id="KAJ4452583.1"/>
    </source>
</evidence>
<evidence type="ECO:0000256" key="2">
    <source>
        <dbReference type="ARBA" id="ARBA00022737"/>
    </source>
</evidence>